<organism evidence="1 2">
    <name type="scientific">Brevibacillus laterosporus LMG 15441</name>
    <dbReference type="NCBI Taxonomy" id="1042163"/>
    <lineage>
        <taxon>Bacteria</taxon>
        <taxon>Bacillati</taxon>
        <taxon>Bacillota</taxon>
        <taxon>Bacilli</taxon>
        <taxon>Bacillales</taxon>
        <taxon>Paenibacillaceae</taxon>
        <taxon>Brevibacillus</taxon>
    </lineage>
</organism>
<evidence type="ECO:0000313" key="1">
    <source>
        <dbReference type="EMBL" id="AIG26130.1"/>
    </source>
</evidence>
<sequence length="86" mass="10110">MERYIPIVQYVNATKVSTDFTLCDQSRCFIGKTGDYIITENGQQYAFPKHVFEKFFKKSTIADSLLQIDHEQAYREMYNDISLEKV</sequence>
<dbReference type="RefSeq" id="WP_003338426.1">
    <property type="nucleotide sequence ID" value="NZ_CP007806.1"/>
</dbReference>
<dbReference type="AlphaFoldDB" id="A0A075R990"/>
<reference evidence="1 2" key="1">
    <citation type="journal article" date="2011" name="J. Bacteriol.">
        <title>Genome sequence of Brevibacillus laterosporus LMG 15441, a pathogen of invertebrates.</title>
        <authorList>
            <person name="Djukic M."/>
            <person name="Poehlein A."/>
            <person name="Thurmer A."/>
            <person name="Daniel R."/>
        </authorList>
    </citation>
    <scope>NUCLEOTIDE SEQUENCE [LARGE SCALE GENOMIC DNA]</scope>
    <source>
        <strain evidence="1 2">LMG 15441</strain>
    </source>
</reference>
<protein>
    <submittedName>
        <fullName evidence="1">Uncharacterized protein</fullName>
    </submittedName>
</protein>
<dbReference type="EMBL" id="CP007806">
    <property type="protein sequence ID" value="AIG26130.1"/>
    <property type="molecule type" value="Genomic_DNA"/>
</dbReference>
<proteinExistence type="predicted"/>
<dbReference type="Proteomes" id="UP000005850">
    <property type="component" value="Chromosome"/>
</dbReference>
<dbReference type="STRING" id="1042163.BRLA_c018070"/>
<evidence type="ECO:0000313" key="2">
    <source>
        <dbReference type="Proteomes" id="UP000005850"/>
    </source>
</evidence>
<dbReference type="HOGENOM" id="CLU_2491750_0_0_9"/>
<gene>
    <name evidence="1" type="ORF">BRLA_c018070</name>
</gene>
<dbReference type="KEGG" id="blr:BRLA_c018070"/>
<name>A0A075R990_BRELA</name>
<keyword evidence="2" id="KW-1185">Reference proteome</keyword>
<accession>A0A075R990</accession>